<comment type="caution">
    <text evidence="1">The sequence shown here is derived from an EMBL/GenBank/DDBJ whole genome shotgun (WGS) entry which is preliminary data.</text>
</comment>
<keyword evidence="2" id="KW-1185">Reference proteome</keyword>
<name>A0ACC1I3X8_9FUNG</name>
<dbReference type="EMBL" id="JANBPG010002537">
    <property type="protein sequence ID" value="KAJ1885425.1"/>
    <property type="molecule type" value="Genomic_DNA"/>
</dbReference>
<gene>
    <name evidence="1" type="ORF">LPJ66_010122</name>
</gene>
<organism evidence="1 2">
    <name type="scientific">Kickxella alabastrina</name>
    <dbReference type="NCBI Taxonomy" id="61397"/>
    <lineage>
        <taxon>Eukaryota</taxon>
        <taxon>Fungi</taxon>
        <taxon>Fungi incertae sedis</taxon>
        <taxon>Zoopagomycota</taxon>
        <taxon>Kickxellomycotina</taxon>
        <taxon>Kickxellomycetes</taxon>
        <taxon>Kickxellales</taxon>
        <taxon>Kickxellaceae</taxon>
        <taxon>Kickxella</taxon>
    </lineage>
</organism>
<evidence type="ECO:0000313" key="1">
    <source>
        <dbReference type="EMBL" id="KAJ1885425.1"/>
    </source>
</evidence>
<accession>A0ACC1I3X8</accession>
<sequence>MDVGALLDTNVYSHIHTHAHAHDDTHDDTSSSSSSSSSAKSFLCSWDDCDRSFARKSDLVRHFRIHTGVKPFECPWDDCDKRFIQRSALKVHFRTHSGERPHTCEACDRSFSDSSSLARHRRTHTGVRPYGCDHPGCAKRFTRKTSLRKHSLTHSAEYSKARRCRNAAALTEAEAEAEDDDSSANSIASSATASPMLAHAMLRASASPGPSLGHSQASSPLLSVGYLTSAAPSFSYPSAQYQHSHRFYGQQDQQQQFSLKQALSTMPMSMLRDGSNSPSTACNSPNMHGMEGTSLPSISALLH</sequence>
<dbReference type="Proteomes" id="UP001150581">
    <property type="component" value="Unassembled WGS sequence"/>
</dbReference>
<proteinExistence type="predicted"/>
<reference evidence="1" key="1">
    <citation type="submission" date="2022-07" db="EMBL/GenBank/DDBJ databases">
        <title>Phylogenomic reconstructions and comparative analyses of Kickxellomycotina fungi.</title>
        <authorList>
            <person name="Reynolds N.K."/>
            <person name="Stajich J.E."/>
            <person name="Barry K."/>
            <person name="Grigoriev I.V."/>
            <person name="Crous P."/>
            <person name="Smith M.E."/>
        </authorList>
    </citation>
    <scope>NUCLEOTIDE SEQUENCE</scope>
    <source>
        <strain evidence="1">Benny 63K</strain>
    </source>
</reference>
<protein>
    <submittedName>
        <fullName evidence="1">Uncharacterized protein</fullName>
    </submittedName>
</protein>
<evidence type="ECO:0000313" key="2">
    <source>
        <dbReference type="Proteomes" id="UP001150581"/>
    </source>
</evidence>